<feature type="transmembrane region" description="Helical" evidence="13">
    <location>
        <begin position="279"/>
        <end position="297"/>
    </location>
</feature>
<dbReference type="AlphaFoldDB" id="A0A0M8NA41"/>
<sequence>MTKYEFGGPPGAAAIVFGLPVLVNFFYFTCNDLTGCPAPGLLDPKNLSLEKLKSQVPWPEDGIRGFASWDASAWVAAYYLLSLILYRVLPGQELYGTKLREFDRPLKYKFNAFGSTVVQLVACAVGTYVHGADFAVWRFIDENYLQILTANTILAYAISVWVYVRSFGVKPGNAEMRELARGGHTGSLIYDFYIGRELNPRITIPLIGEVDVKAWLEMRPGLTGWILLNLTFVAKQYRLHGYVSDSIAFITAVQAYYVLEGQYAESGILGMMDIVTDGLGFMLTFGDIVWVPFIYTTQTRYLAVAPVQLGPAGLAIVSAVFAVGVYIFRSSNTQKYTFRTTPDHPSVQGMSYIQTKRGTRLLTAGWWGLARHVNYFGDWLQATPFSLPTGIAGYLILPAGGVAAAGAGALNLLDGRQVVQGVARGWGMAYTYFYVVYFATLLIHRERRDDAGCAEKYGEDWDKYRKLVRWRILPGIY</sequence>
<gene>
    <name evidence="14" type="ORF">ESCO_003902</name>
</gene>
<evidence type="ECO:0000256" key="7">
    <source>
        <dbReference type="ARBA" id="ARBA00023002"/>
    </source>
</evidence>
<dbReference type="PANTHER" id="PTHR21257">
    <property type="entry name" value="DELTA(14)-STEROL REDUCTASE"/>
    <property type="match status" value="1"/>
</dbReference>
<dbReference type="Pfam" id="PF01222">
    <property type="entry name" value="ERG4_ERG24"/>
    <property type="match status" value="1"/>
</dbReference>
<keyword evidence="12 13" id="KW-0753">Steroid metabolism</keyword>
<keyword evidence="11 13" id="KW-1207">Sterol metabolism</keyword>
<protein>
    <recommendedName>
        <fullName evidence="13">Delta(14)-sterol reductase</fullName>
    </recommendedName>
    <alternativeName>
        <fullName evidence="13">C-14 sterol reductase</fullName>
    </alternativeName>
    <alternativeName>
        <fullName evidence="13">Sterol C14-reductase</fullName>
    </alternativeName>
</protein>
<evidence type="ECO:0000256" key="9">
    <source>
        <dbReference type="ARBA" id="ARBA00023098"/>
    </source>
</evidence>
<proteinExistence type="inferred from homology"/>
<dbReference type="PROSITE" id="PS01017">
    <property type="entry name" value="STEROL_REDUCT_1"/>
    <property type="match status" value="1"/>
</dbReference>
<dbReference type="STRING" id="150374.A0A0M8NA41"/>
<dbReference type="OrthoDB" id="10262235at2759"/>
<keyword evidence="8 13" id="KW-0756">Sterol biosynthesis</keyword>
<evidence type="ECO:0000256" key="4">
    <source>
        <dbReference type="ARBA" id="ARBA00022692"/>
    </source>
</evidence>
<organism evidence="14 15">
    <name type="scientific">Escovopsis weberi</name>
    <dbReference type="NCBI Taxonomy" id="150374"/>
    <lineage>
        <taxon>Eukaryota</taxon>
        <taxon>Fungi</taxon>
        <taxon>Dikarya</taxon>
        <taxon>Ascomycota</taxon>
        <taxon>Pezizomycotina</taxon>
        <taxon>Sordariomycetes</taxon>
        <taxon>Hypocreomycetidae</taxon>
        <taxon>Hypocreales</taxon>
        <taxon>Hypocreaceae</taxon>
        <taxon>Escovopsis</taxon>
    </lineage>
</organism>
<dbReference type="InterPro" id="IPR018083">
    <property type="entry name" value="Sterol_reductase_CS"/>
</dbReference>
<dbReference type="PANTHER" id="PTHR21257:SF52">
    <property type="entry name" value="DELTA(14)-STEROL REDUCTASE TM7SF2"/>
    <property type="match status" value="1"/>
</dbReference>
<accession>A0A0M8NA41</accession>
<dbReference type="GO" id="GO:0050613">
    <property type="term" value="F:Delta14-sterol reductase activity"/>
    <property type="evidence" value="ECO:0007669"/>
    <property type="project" value="EnsemblFungi"/>
</dbReference>
<evidence type="ECO:0000256" key="5">
    <source>
        <dbReference type="ARBA" id="ARBA00022955"/>
    </source>
</evidence>
<dbReference type="InterPro" id="IPR001171">
    <property type="entry name" value="ERG24_DHCR-like"/>
</dbReference>
<dbReference type="PROSITE" id="PS01018">
    <property type="entry name" value="STEROL_REDUCT_2"/>
    <property type="match status" value="1"/>
</dbReference>
<dbReference type="GO" id="GO:0006696">
    <property type="term" value="P:ergosterol biosynthetic process"/>
    <property type="evidence" value="ECO:0007669"/>
    <property type="project" value="EnsemblFungi"/>
</dbReference>
<evidence type="ECO:0000256" key="10">
    <source>
        <dbReference type="ARBA" id="ARBA00023136"/>
    </source>
</evidence>
<evidence type="ECO:0000256" key="11">
    <source>
        <dbReference type="ARBA" id="ARBA00023166"/>
    </source>
</evidence>
<evidence type="ECO:0000313" key="15">
    <source>
        <dbReference type="Proteomes" id="UP000053831"/>
    </source>
</evidence>
<dbReference type="GO" id="GO:0005789">
    <property type="term" value="C:endoplasmic reticulum membrane"/>
    <property type="evidence" value="ECO:0007669"/>
    <property type="project" value="TreeGrafter"/>
</dbReference>
<keyword evidence="6 13" id="KW-1133">Transmembrane helix</keyword>
<feature type="transmembrane region" description="Helical" evidence="13">
    <location>
        <begin position="12"/>
        <end position="29"/>
    </location>
</feature>
<feature type="transmembrane region" description="Helical" evidence="13">
    <location>
        <begin position="143"/>
        <end position="164"/>
    </location>
</feature>
<dbReference type="Gene3D" id="1.20.120.1630">
    <property type="match status" value="1"/>
</dbReference>
<feature type="transmembrane region" description="Helical" evidence="13">
    <location>
        <begin position="309"/>
        <end position="328"/>
    </location>
</feature>
<keyword evidence="9 13" id="KW-0443">Lipid metabolism</keyword>
<evidence type="ECO:0000256" key="2">
    <source>
        <dbReference type="ARBA" id="ARBA00005402"/>
    </source>
</evidence>
<name>A0A0M8NA41_ESCWE</name>
<evidence type="ECO:0000256" key="12">
    <source>
        <dbReference type="ARBA" id="ARBA00023221"/>
    </source>
</evidence>
<comment type="subcellular location">
    <subcellularLocation>
        <location evidence="1">Membrane</location>
        <topology evidence="1">Multi-pass membrane protein</topology>
    </subcellularLocation>
</comment>
<evidence type="ECO:0000313" key="14">
    <source>
        <dbReference type="EMBL" id="KOS23190.1"/>
    </source>
</evidence>
<dbReference type="Proteomes" id="UP000053831">
    <property type="component" value="Unassembled WGS sequence"/>
</dbReference>
<keyword evidence="10 13" id="KW-0472">Membrane</keyword>
<evidence type="ECO:0000256" key="13">
    <source>
        <dbReference type="RuleBase" id="RU369120"/>
    </source>
</evidence>
<dbReference type="EMBL" id="LGSR01000002">
    <property type="protein sequence ID" value="KOS23190.1"/>
    <property type="molecule type" value="Genomic_DNA"/>
</dbReference>
<comment type="caution">
    <text evidence="14">The sequence shown here is derived from an EMBL/GenBank/DDBJ whole genome shotgun (WGS) entry which is preliminary data.</text>
</comment>
<evidence type="ECO:0000256" key="3">
    <source>
        <dbReference type="ARBA" id="ARBA00022516"/>
    </source>
</evidence>
<feature type="transmembrane region" description="Helical" evidence="13">
    <location>
        <begin position="71"/>
        <end position="89"/>
    </location>
</feature>
<comment type="similarity">
    <text evidence="2 13">Belongs to the ERG4/ERG24 family.</text>
</comment>
<evidence type="ECO:0000256" key="8">
    <source>
        <dbReference type="ARBA" id="ARBA00023011"/>
    </source>
</evidence>
<keyword evidence="5 13" id="KW-0752">Steroid biosynthesis</keyword>
<reference evidence="14 15" key="1">
    <citation type="submission" date="2015-07" db="EMBL/GenBank/DDBJ databases">
        <title>The genome of the fungus Escovopsis weberi, a specialized disease agent of ant agriculture.</title>
        <authorList>
            <person name="de Man T.J."/>
            <person name="Stajich J.E."/>
            <person name="Kubicek C.P."/>
            <person name="Chenthamara K."/>
            <person name="Atanasova L."/>
            <person name="Druzhinina I.S."/>
            <person name="Birnbaum S."/>
            <person name="Barribeau S.M."/>
            <person name="Teiling C."/>
            <person name="Suen G."/>
            <person name="Currie C."/>
            <person name="Gerardo N.M."/>
        </authorList>
    </citation>
    <scope>NUCLEOTIDE SEQUENCE [LARGE SCALE GENOMIC DNA]</scope>
</reference>
<feature type="transmembrane region" description="Helical" evidence="13">
    <location>
        <begin position="391"/>
        <end position="413"/>
    </location>
</feature>
<evidence type="ECO:0000256" key="1">
    <source>
        <dbReference type="ARBA" id="ARBA00004141"/>
    </source>
</evidence>
<evidence type="ECO:0000256" key="6">
    <source>
        <dbReference type="ARBA" id="ARBA00022989"/>
    </source>
</evidence>
<keyword evidence="15" id="KW-1185">Reference proteome</keyword>
<feature type="transmembrane region" description="Helical" evidence="13">
    <location>
        <begin position="425"/>
        <end position="443"/>
    </location>
</feature>
<keyword evidence="3 13" id="KW-0444">Lipid biosynthesis</keyword>
<feature type="transmembrane region" description="Helical" evidence="13">
    <location>
        <begin position="110"/>
        <end position="131"/>
    </location>
</feature>
<keyword evidence="4 13" id="KW-0812">Transmembrane</keyword>
<keyword evidence="7 13" id="KW-0560">Oxidoreductase</keyword>